<comment type="caution">
    <text evidence="3">The sequence shown here is derived from an EMBL/GenBank/DDBJ whole genome shotgun (WGS) entry which is preliminary data.</text>
</comment>
<dbReference type="PANTHER" id="PTHR35601">
    <property type="entry name" value="TOXIN RELE"/>
    <property type="match status" value="1"/>
</dbReference>
<accession>A0A0G1M358</accession>
<dbReference type="EMBL" id="LCKQ01000031">
    <property type="protein sequence ID" value="KKU02532.1"/>
    <property type="molecule type" value="Genomic_DNA"/>
</dbReference>
<dbReference type="InterPro" id="IPR007712">
    <property type="entry name" value="RelE/ParE_toxin"/>
</dbReference>
<dbReference type="Pfam" id="PF05016">
    <property type="entry name" value="ParE_toxin"/>
    <property type="match status" value="1"/>
</dbReference>
<comment type="similarity">
    <text evidence="1">Belongs to the RelE toxin family.</text>
</comment>
<organism evidence="3 4">
    <name type="scientific">Candidatus Woesebacteria bacterium GW2011_GWE1_45_18</name>
    <dbReference type="NCBI Taxonomy" id="1618598"/>
    <lineage>
        <taxon>Bacteria</taxon>
        <taxon>Candidatus Woeseibacteriota</taxon>
    </lineage>
</organism>
<evidence type="ECO:0000256" key="2">
    <source>
        <dbReference type="ARBA" id="ARBA00022649"/>
    </source>
</evidence>
<dbReference type="SUPFAM" id="SSF143011">
    <property type="entry name" value="RelE-like"/>
    <property type="match status" value="1"/>
</dbReference>
<proteinExistence type="inferred from homology"/>
<dbReference type="Gene3D" id="3.30.2310.20">
    <property type="entry name" value="RelE-like"/>
    <property type="match status" value="1"/>
</dbReference>
<dbReference type="AlphaFoldDB" id="A0A0G1M358"/>
<dbReference type="PANTHER" id="PTHR35601:SF1">
    <property type="entry name" value="TOXIN RELE"/>
    <property type="match status" value="1"/>
</dbReference>
<keyword evidence="2" id="KW-1277">Toxin-antitoxin system</keyword>
<evidence type="ECO:0000313" key="3">
    <source>
        <dbReference type="EMBL" id="KKU02532.1"/>
    </source>
</evidence>
<reference evidence="3 4" key="1">
    <citation type="journal article" date="2015" name="Nature">
        <title>rRNA introns, odd ribosomes, and small enigmatic genomes across a large radiation of phyla.</title>
        <authorList>
            <person name="Brown C.T."/>
            <person name="Hug L.A."/>
            <person name="Thomas B.C."/>
            <person name="Sharon I."/>
            <person name="Castelle C.J."/>
            <person name="Singh A."/>
            <person name="Wilkins M.J."/>
            <person name="Williams K.H."/>
            <person name="Banfield J.F."/>
        </authorList>
    </citation>
    <scope>NUCLEOTIDE SEQUENCE [LARGE SCALE GENOMIC DNA]</scope>
</reference>
<dbReference type="Proteomes" id="UP000034086">
    <property type="component" value="Unassembled WGS sequence"/>
</dbReference>
<gene>
    <name evidence="3" type="ORF">UX03_C0031G0006</name>
</gene>
<sequence>MPLRLLYTRSAVHDIKKLDPVAKKKIKRKIETYSRKPLSYAKKLIDLRIGTYRWRVGNYRVIFDIDGKNIVILRIGHRKEIYRQ</sequence>
<name>A0A0G1M358_9BACT</name>
<evidence type="ECO:0000313" key="4">
    <source>
        <dbReference type="Proteomes" id="UP000034086"/>
    </source>
</evidence>
<dbReference type="InterPro" id="IPR035093">
    <property type="entry name" value="RelE/ParE_toxin_dom_sf"/>
</dbReference>
<evidence type="ECO:0000256" key="1">
    <source>
        <dbReference type="ARBA" id="ARBA00006226"/>
    </source>
</evidence>
<protein>
    <submittedName>
        <fullName evidence="3">Addiction module toxin, RelE/StbE family</fullName>
    </submittedName>
</protein>